<dbReference type="Pfam" id="PF01917">
    <property type="entry name" value="Flagellin_arch-type"/>
    <property type="match status" value="1"/>
</dbReference>
<keyword evidence="1" id="KW-1133">Transmembrane helix</keyword>
<dbReference type="STRING" id="565033.GACE_0654"/>
<evidence type="ECO:0000313" key="3">
    <source>
        <dbReference type="Proteomes" id="UP000030624"/>
    </source>
</evidence>
<dbReference type="GeneID" id="24797253"/>
<dbReference type="GO" id="GO:0005198">
    <property type="term" value="F:structural molecule activity"/>
    <property type="evidence" value="ECO:0007669"/>
    <property type="project" value="InterPro"/>
</dbReference>
<keyword evidence="1" id="KW-0812">Transmembrane</keyword>
<dbReference type="GO" id="GO:0097588">
    <property type="term" value="P:archaeal or bacterial-type flagellum-dependent cell motility"/>
    <property type="evidence" value="ECO:0007669"/>
    <property type="project" value="InterPro"/>
</dbReference>
<keyword evidence="2" id="KW-0282">Flagellum</keyword>
<dbReference type="KEGG" id="gac:GACE_0654"/>
<organism evidence="2 3">
    <name type="scientific">Geoglobus acetivorans</name>
    <dbReference type="NCBI Taxonomy" id="565033"/>
    <lineage>
        <taxon>Archaea</taxon>
        <taxon>Methanobacteriati</taxon>
        <taxon>Methanobacteriota</taxon>
        <taxon>Archaeoglobi</taxon>
        <taxon>Archaeoglobales</taxon>
        <taxon>Archaeoglobaceae</taxon>
        <taxon>Geoglobus</taxon>
    </lineage>
</organism>
<reference evidence="2 3" key="1">
    <citation type="journal article" date="2015" name="Appl. Environ. Microbiol.">
        <title>The Geoglobus acetivorans genome: Fe(III) reduction, acetate utilization, autotrophic growth, and degradation of aromatic compounds in a hyperthermophilic archaeon.</title>
        <authorList>
            <person name="Mardanov A.V."/>
            <person name="Slododkina G.B."/>
            <person name="Slobodkin A.I."/>
            <person name="Beletsky A.V."/>
            <person name="Gavrilov S.N."/>
            <person name="Kublanov I.V."/>
            <person name="Bonch-Osmolovskaya E.A."/>
            <person name="Skryabin K.G."/>
            <person name="Ravin N.V."/>
        </authorList>
    </citation>
    <scope>NUCLEOTIDE SEQUENCE [LARGE SCALE GENOMIC DNA]</scope>
    <source>
        <strain evidence="2 3">SBH6</strain>
    </source>
</reference>
<evidence type="ECO:0000256" key="1">
    <source>
        <dbReference type="SAM" id="Phobius"/>
    </source>
</evidence>
<dbReference type="AlphaFoldDB" id="A0A0A7GFG9"/>
<evidence type="ECO:0000313" key="2">
    <source>
        <dbReference type="EMBL" id="AIY89706.1"/>
    </source>
</evidence>
<dbReference type="InterPro" id="IPR002774">
    <property type="entry name" value="Flagellin_arc-type"/>
</dbReference>
<name>A0A0A7GFG9_GEOAI</name>
<dbReference type="eggNOG" id="arCOG01829">
    <property type="taxonomic scope" value="Archaea"/>
</dbReference>
<keyword evidence="1" id="KW-0472">Membrane</keyword>
<dbReference type="PANTHER" id="PTHR35903">
    <property type="entry name" value="FLAGELLIN B1"/>
    <property type="match status" value="1"/>
</dbReference>
<dbReference type="PANTHER" id="PTHR35903:SF1">
    <property type="entry name" value="FLAGELLIN B1"/>
    <property type="match status" value="1"/>
</dbReference>
<dbReference type="HOGENOM" id="CLU_084671_1_0_2"/>
<keyword evidence="2" id="KW-0969">Cilium</keyword>
<dbReference type="RefSeq" id="WP_048093582.1">
    <property type="nucleotide sequence ID" value="NZ_CP009552.1"/>
</dbReference>
<protein>
    <submittedName>
        <fullName evidence="2">Flagellin FlaB1</fullName>
    </submittedName>
</protein>
<feature type="transmembrane region" description="Helical" evidence="1">
    <location>
        <begin position="12"/>
        <end position="36"/>
    </location>
</feature>
<proteinExistence type="predicted"/>
<keyword evidence="2" id="KW-0966">Cell projection</keyword>
<dbReference type="EMBL" id="CP009552">
    <property type="protein sequence ID" value="AIY89706.1"/>
    <property type="molecule type" value="Genomic_DNA"/>
</dbReference>
<sequence length="204" mass="21789">MKGRFVKDIKGFTGLEAAITLIAFITVAAVFSYVLLGAGFFSTQKGQEVVHTGVQQVSSSMEIVGSVIGYGNTTSNELKGTVFTIQLTAGGQPIDLSKTVITIVNPKDGQSVELKYNASTTSSQDAATASQYGVYWVTTVNTGGADSYLEEFEKAEIYIDLEAAGFTLNPNEVFLIEIKPPMGATYPLELKVPPSIDPTMVLLQ</sequence>
<accession>A0A0A7GFG9</accession>
<gene>
    <name evidence="2" type="ORF">GACE_0654</name>
</gene>
<dbReference type="Proteomes" id="UP000030624">
    <property type="component" value="Chromosome"/>
</dbReference>